<dbReference type="Proteomes" id="UP000660675">
    <property type="component" value="Unassembled WGS sequence"/>
</dbReference>
<accession>A0ABQ2WCX9</accession>
<proteinExistence type="predicted"/>
<sequence>MDIRCRLGQTYATAGRLHEGREQYLAVLATPGAEAHIFEYARAEAGLATCQAT</sequence>
<keyword evidence="2" id="KW-1185">Reference proteome</keyword>
<organism evidence="1 2">
    <name type="scientific">Streptomyces gelaticus</name>
    <dbReference type="NCBI Taxonomy" id="285446"/>
    <lineage>
        <taxon>Bacteria</taxon>
        <taxon>Bacillati</taxon>
        <taxon>Actinomycetota</taxon>
        <taxon>Actinomycetes</taxon>
        <taxon>Kitasatosporales</taxon>
        <taxon>Streptomycetaceae</taxon>
        <taxon>Streptomyces</taxon>
    </lineage>
</organism>
<dbReference type="RefSeq" id="WP_229867463.1">
    <property type="nucleotide sequence ID" value="NZ_BMTF01000050.1"/>
</dbReference>
<evidence type="ECO:0000313" key="1">
    <source>
        <dbReference type="EMBL" id="GGV97415.1"/>
    </source>
</evidence>
<comment type="caution">
    <text evidence="1">The sequence shown here is derived from an EMBL/GenBank/DDBJ whole genome shotgun (WGS) entry which is preliminary data.</text>
</comment>
<protein>
    <recommendedName>
        <fullName evidence="3">Tetratricopeptide repeat protein</fullName>
    </recommendedName>
</protein>
<evidence type="ECO:0008006" key="3">
    <source>
        <dbReference type="Google" id="ProtNLM"/>
    </source>
</evidence>
<name>A0ABQ2WCX9_9ACTN</name>
<gene>
    <name evidence="1" type="ORF">GCM10015535_68740</name>
</gene>
<reference evidence="2" key="1">
    <citation type="journal article" date="2019" name="Int. J. Syst. Evol. Microbiol.">
        <title>The Global Catalogue of Microorganisms (GCM) 10K type strain sequencing project: providing services to taxonomists for standard genome sequencing and annotation.</title>
        <authorList>
            <consortium name="The Broad Institute Genomics Platform"/>
            <consortium name="The Broad Institute Genome Sequencing Center for Infectious Disease"/>
            <person name="Wu L."/>
            <person name="Ma J."/>
        </authorList>
    </citation>
    <scope>NUCLEOTIDE SEQUENCE [LARGE SCALE GENOMIC DNA]</scope>
    <source>
        <strain evidence="2">JCM 4376</strain>
    </source>
</reference>
<evidence type="ECO:0000313" key="2">
    <source>
        <dbReference type="Proteomes" id="UP000660675"/>
    </source>
</evidence>
<dbReference type="EMBL" id="BMTF01000050">
    <property type="protein sequence ID" value="GGV97415.1"/>
    <property type="molecule type" value="Genomic_DNA"/>
</dbReference>